<dbReference type="VEuPathDB" id="FungiDB:ASPTUDRAFT_29774"/>
<dbReference type="Proteomes" id="UP000184304">
    <property type="component" value="Unassembled WGS sequence"/>
</dbReference>
<name>A0A1L9N3B9_ASPTC</name>
<proteinExistence type="predicted"/>
<dbReference type="AlphaFoldDB" id="A0A1L9N3B9"/>
<reference evidence="2" key="1">
    <citation type="journal article" date="2017" name="Genome Biol.">
        <title>Comparative genomics reveals high biological diversity and specific adaptations in the industrially and medically important fungal genus Aspergillus.</title>
        <authorList>
            <person name="de Vries R.P."/>
            <person name="Riley R."/>
            <person name="Wiebenga A."/>
            <person name="Aguilar-Osorio G."/>
            <person name="Amillis S."/>
            <person name="Uchima C.A."/>
            <person name="Anderluh G."/>
            <person name="Asadollahi M."/>
            <person name="Askin M."/>
            <person name="Barry K."/>
            <person name="Battaglia E."/>
            <person name="Bayram O."/>
            <person name="Benocci T."/>
            <person name="Braus-Stromeyer S.A."/>
            <person name="Caldana C."/>
            <person name="Canovas D."/>
            <person name="Cerqueira G.C."/>
            <person name="Chen F."/>
            <person name="Chen W."/>
            <person name="Choi C."/>
            <person name="Clum A."/>
            <person name="Dos Santos R.A."/>
            <person name="Damasio A.R."/>
            <person name="Diallinas G."/>
            <person name="Emri T."/>
            <person name="Fekete E."/>
            <person name="Flipphi M."/>
            <person name="Freyberg S."/>
            <person name="Gallo A."/>
            <person name="Gournas C."/>
            <person name="Habgood R."/>
            <person name="Hainaut M."/>
            <person name="Harispe M.L."/>
            <person name="Henrissat B."/>
            <person name="Hilden K.S."/>
            <person name="Hope R."/>
            <person name="Hossain A."/>
            <person name="Karabika E."/>
            <person name="Karaffa L."/>
            <person name="Karanyi Z."/>
            <person name="Krasevec N."/>
            <person name="Kuo A."/>
            <person name="Kusch H."/>
            <person name="LaButti K."/>
            <person name="Lagendijk E.L."/>
            <person name="Lapidus A."/>
            <person name="Levasseur A."/>
            <person name="Lindquist E."/>
            <person name="Lipzen A."/>
            <person name="Logrieco A.F."/>
            <person name="MacCabe A."/>
            <person name="Maekelae M.R."/>
            <person name="Malavazi I."/>
            <person name="Melin P."/>
            <person name="Meyer V."/>
            <person name="Mielnichuk N."/>
            <person name="Miskei M."/>
            <person name="Molnar A.P."/>
            <person name="Mule G."/>
            <person name="Ngan C.Y."/>
            <person name="Orejas M."/>
            <person name="Orosz E."/>
            <person name="Ouedraogo J.P."/>
            <person name="Overkamp K.M."/>
            <person name="Park H.-S."/>
            <person name="Perrone G."/>
            <person name="Piumi F."/>
            <person name="Punt P.J."/>
            <person name="Ram A.F."/>
            <person name="Ramon A."/>
            <person name="Rauscher S."/>
            <person name="Record E."/>
            <person name="Riano-Pachon D.M."/>
            <person name="Robert V."/>
            <person name="Roehrig J."/>
            <person name="Ruller R."/>
            <person name="Salamov A."/>
            <person name="Salih N.S."/>
            <person name="Samson R.A."/>
            <person name="Sandor E."/>
            <person name="Sanguinetti M."/>
            <person name="Schuetze T."/>
            <person name="Sepcic K."/>
            <person name="Shelest E."/>
            <person name="Sherlock G."/>
            <person name="Sophianopoulou V."/>
            <person name="Squina F.M."/>
            <person name="Sun H."/>
            <person name="Susca A."/>
            <person name="Todd R.B."/>
            <person name="Tsang A."/>
            <person name="Unkles S.E."/>
            <person name="van de Wiele N."/>
            <person name="van Rossen-Uffink D."/>
            <person name="Oliveira J.V."/>
            <person name="Vesth T.C."/>
            <person name="Visser J."/>
            <person name="Yu J.-H."/>
            <person name="Zhou M."/>
            <person name="Andersen M.R."/>
            <person name="Archer D.B."/>
            <person name="Baker S.E."/>
            <person name="Benoit I."/>
            <person name="Brakhage A.A."/>
            <person name="Braus G.H."/>
            <person name="Fischer R."/>
            <person name="Frisvad J.C."/>
            <person name="Goldman G.H."/>
            <person name="Houbraken J."/>
            <person name="Oakley B."/>
            <person name="Pocsi I."/>
            <person name="Scazzocchio C."/>
            <person name="Seiboth B."/>
            <person name="vanKuyk P.A."/>
            <person name="Wortman J."/>
            <person name="Dyer P.S."/>
            <person name="Grigoriev I.V."/>
        </authorList>
    </citation>
    <scope>NUCLEOTIDE SEQUENCE [LARGE SCALE GENOMIC DNA]</scope>
    <source>
        <strain evidence="2">CBS 134.48</strain>
    </source>
</reference>
<protein>
    <submittedName>
        <fullName evidence="1">Uncharacterized protein</fullName>
    </submittedName>
</protein>
<dbReference type="EMBL" id="KV878203">
    <property type="protein sequence ID" value="OJI83744.1"/>
    <property type="molecule type" value="Genomic_DNA"/>
</dbReference>
<gene>
    <name evidence="1" type="ORF">ASPTUDRAFT_29774</name>
</gene>
<keyword evidence="2" id="KW-1185">Reference proteome</keyword>
<sequence length="267" mass="30216">MFQAGRTPEQLFTYLKYRILQTDRTTYFELEGISPATGQLVARSLAEDGEVERRSPTLGYDSATEIFSVNMATFLHNCCLSWTSDQILEAHLQGIFTSNESRHVNLGGNSGFYGSFVSPWTDSYKEPDTYIINYESPSPLPTVVIESGYTESTARLYADRDLWLQGGAPHVNVVILIKWNKRVDNHIDGWIELHRRGGSDVPERFTLFPETPPGTPPQRHLILFRSDLYPGGIVPAGRNANDTWLWSLDSLREHARFAMRMEGLVEA</sequence>
<accession>A0A1L9N3B9</accession>
<evidence type="ECO:0000313" key="1">
    <source>
        <dbReference type="EMBL" id="OJI83744.1"/>
    </source>
</evidence>
<dbReference type="OMA" id="ARIMPTH"/>
<evidence type="ECO:0000313" key="2">
    <source>
        <dbReference type="Proteomes" id="UP000184304"/>
    </source>
</evidence>
<organism evidence="1 2">
    <name type="scientific">Aspergillus tubingensis (strain CBS 134.48)</name>
    <dbReference type="NCBI Taxonomy" id="767770"/>
    <lineage>
        <taxon>Eukaryota</taxon>
        <taxon>Fungi</taxon>
        <taxon>Dikarya</taxon>
        <taxon>Ascomycota</taxon>
        <taxon>Pezizomycotina</taxon>
        <taxon>Eurotiomycetes</taxon>
        <taxon>Eurotiomycetidae</taxon>
        <taxon>Eurotiales</taxon>
        <taxon>Aspergillaceae</taxon>
        <taxon>Aspergillus</taxon>
        <taxon>Aspergillus subgen. Circumdati</taxon>
    </lineage>
</organism>
<dbReference type="OrthoDB" id="76567at2759"/>